<dbReference type="AlphaFoldDB" id="A0A369KH25"/>
<comment type="caution">
    <text evidence="2">The sequence shown here is derived from an EMBL/GenBank/DDBJ whole genome shotgun (WGS) entry which is preliminary data.</text>
</comment>
<keyword evidence="1" id="KW-0732">Signal</keyword>
<name>A0A369KH25_HYPMA</name>
<evidence type="ECO:0000256" key="1">
    <source>
        <dbReference type="SAM" id="SignalP"/>
    </source>
</evidence>
<dbReference type="InParanoid" id="A0A369KH25"/>
<protein>
    <submittedName>
        <fullName evidence="2">Uncharacterized protein</fullName>
    </submittedName>
</protein>
<evidence type="ECO:0000313" key="3">
    <source>
        <dbReference type="Proteomes" id="UP000076154"/>
    </source>
</evidence>
<accession>A0A369KH25</accession>
<evidence type="ECO:0000313" key="2">
    <source>
        <dbReference type="EMBL" id="RDB31083.1"/>
    </source>
</evidence>
<keyword evidence="3" id="KW-1185">Reference proteome</keyword>
<feature type="chain" id="PRO_5017041796" evidence="1">
    <location>
        <begin position="35"/>
        <end position="129"/>
    </location>
</feature>
<dbReference type="EMBL" id="LUEZ02000001">
    <property type="protein sequence ID" value="RDB31083.1"/>
    <property type="molecule type" value="Genomic_DNA"/>
</dbReference>
<sequence length="129" mass="14010">MKPKHSIQSLLCGAVQTMLLRTLLLFESIPDCDGLSSADVLLPKSATRADRPARRSCTPYQCATLLWSDWITGESHILFTSPWVFRAQWTLVLAYAGGFAAVGLLGPTHDLAGSAIRSRSPLEDNGPAR</sequence>
<reference evidence="2" key="1">
    <citation type="submission" date="2018-04" db="EMBL/GenBank/DDBJ databases">
        <title>Whole genome sequencing of Hypsizygus marmoreus.</title>
        <authorList>
            <person name="Choi I.-G."/>
            <person name="Min B."/>
            <person name="Kim J.-G."/>
            <person name="Kim S."/>
            <person name="Oh Y.-L."/>
            <person name="Kong W.-S."/>
            <person name="Park H."/>
            <person name="Jeong J."/>
            <person name="Song E.-S."/>
        </authorList>
    </citation>
    <scope>NUCLEOTIDE SEQUENCE [LARGE SCALE GENOMIC DNA]</scope>
    <source>
        <strain evidence="2">51987-8</strain>
    </source>
</reference>
<gene>
    <name evidence="2" type="ORF">Hypma_000050</name>
</gene>
<feature type="signal peptide" evidence="1">
    <location>
        <begin position="1"/>
        <end position="34"/>
    </location>
</feature>
<organism evidence="2 3">
    <name type="scientific">Hypsizygus marmoreus</name>
    <name type="common">White beech mushroom</name>
    <name type="synonym">Agaricus marmoreus</name>
    <dbReference type="NCBI Taxonomy" id="39966"/>
    <lineage>
        <taxon>Eukaryota</taxon>
        <taxon>Fungi</taxon>
        <taxon>Dikarya</taxon>
        <taxon>Basidiomycota</taxon>
        <taxon>Agaricomycotina</taxon>
        <taxon>Agaricomycetes</taxon>
        <taxon>Agaricomycetidae</taxon>
        <taxon>Agaricales</taxon>
        <taxon>Tricholomatineae</taxon>
        <taxon>Lyophyllaceae</taxon>
        <taxon>Hypsizygus</taxon>
    </lineage>
</organism>
<proteinExistence type="predicted"/>
<dbReference type="Proteomes" id="UP000076154">
    <property type="component" value="Unassembled WGS sequence"/>
</dbReference>